<dbReference type="SUPFAM" id="SSF46557">
    <property type="entry name" value="GreA transcript cleavage protein, N-terminal domain"/>
    <property type="match status" value="1"/>
</dbReference>
<name>A0AAW4LCR7_9BACT</name>
<sequence length="168" mass="19059">MTESAPSKSNYITPEGVKRLRDELDHLWKVERPITTQRVSDAAAEGDRSENAEYIYGKKRLREIDSRIRFLTKRLDLLKVVDTVPTDQERVYFGAWVTVENGDGEEATYRVVGPDEFDPARNFISIDSPVAKALMGKRINDDVTVHRPAGVTTLTITEVSYRTPPAYE</sequence>
<keyword evidence="7" id="KW-0648">Protein biosynthesis</keyword>
<dbReference type="InterPro" id="IPR023459">
    <property type="entry name" value="Tscrpt_elong_fac_GreA/B_fam"/>
</dbReference>
<evidence type="ECO:0000256" key="4">
    <source>
        <dbReference type="HAMAP-Rule" id="MF_00930"/>
    </source>
</evidence>
<keyword evidence="3 4" id="KW-0804">Transcription</keyword>
<evidence type="ECO:0000256" key="2">
    <source>
        <dbReference type="ARBA" id="ARBA00023125"/>
    </source>
</evidence>
<dbReference type="AlphaFoldDB" id="A0AAW4LCR7"/>
<dbReference type="InterPro" id="IPR022691">
    <property type="entry name" value="Tscrpt_elong_fac_GreA/B_N"/>
</dbReference>
<dbReference type="InterPro" id="IPR036953">
    <property type="entry name" value="GreA/GreB_C_sf"/>
</dbReference>
<dbReference type="InterPro" id="IPR036805">
    <property type="entry name" value="Tscrpt_elong_fac_GreA/B_N_sf"/>
</dbReference>
<dbReference type="FunFam" id="1.10.287.180:FF:000001">
    <property type="entry name" value="Transcription elongation factor GreA"/>
    <property type="match status" value="1"/>
</dbReference>
<dbReference type="GO" id="GO:0003746">
    <property type="term" value="F:translation elongation factor activity"/>
    <property type="evidence" value="ECO:0007669"/>
    <property type="project" value="UniProtKB-KW"/>
</dbReference>
<dbReference type="GO" id="GO:0070063">
    <property type="term" value="F:RNA polymerase binding"/>
    <property type="evidence" value="ECO:0007669"/>
    <property type="project" value="InterPro"/>
</dbReference>
<dbReference type="InterPro" id="IPR028624">
    <property type="entry name" value="Tscrpt_elong_fac_GreA/B"/>
</dbReference>
<dbReference type="NCBIfam" id="TIGR01461">
    <property type="entry name" value="greB"/>
    <property type="match status" value="1"/>
</dbReference>
<dbReference type="PANTHER" id="PTHR30437:SF6">
    <property type="entry name" value="TRANSCRIPTION ELONGATION FACTOR GREB"/>
    <property type="match status" value="1"/>
</dbReference>
<dbReference type="GO" id="GO:0032784">
    <property type="term" value="P:regulation of DNA-templated transcription elongation"/>
    <property type="evidence" value="ECO:0007669"/>
    <property type="project" value="UniProtKB-UniRule"/>
</dbReference>
<dbReference type="RefSeq" id="WP_214172447.1">
    <property type="nucleotide sequence ID" value="NZ_JAHCVJ010000006.1"/>
</dbReference>
<feature type="domain" description="Transcription elongation factor GreA/GreB N-terminal" evidence="6">
    <location>
        <begin position="10"/>
        <end position="80"/>
    </location>
</feature>
<evidence type="ECO:0000259" key="5">
    <source>
        <dbReference type="Pfam" id="PF01272"/>
    </source>
</evidence>
<dbReference type="Pfam" id="PF01272">
    <property type="entry name" value="GreA_GreB"/>
    <property type="match status" value="1"/>
</dbReference>
<dbReference type="NCBIfam" id="NF002506">
    <property type="entry name" value="PRK01885.1"/>
    <property type="match status" value="1"/>
</dbReference>
<evidence type="ECO:0000256" key="1">
    <source>
        <dbReference type="ARBA" id="ARBA00023015"/>
    </source>
</evidence>
<protein>
    <recommendedName>
        <fullName evidence="4">Transcription elongation factor GreB</fullName>
    </recommendedName>
    <alternativeName>
        <fullName evidence="4">Transcript cleavage factor GreB</fullName>
    </alternativeName>
</protein>
<comment type="caution">
    <text evidence="7">The sequence shown here is derived from an EMBL/GenBank/DDBJ whole genome shotgun (WGS) entry which is preliminary data.</text>
</comment>
<accession>A0AAW4LCR7</accession>
<dbReference type="Pfam" id="PF03449">
    <property type="entry name" value="GreA_GreB_N"/>
    <property type="match status" value="1"/>
</dbReference>
<comment type="similarity">
    <text evidence="4">Belongs to the GreA/GreB family. GreB subfamily.</text>
</comment>
<evidence type="ECO:0000256" key="3">
    <source>
        <dbReference type="ARBA" id="ARBA00023163"/>
    </source>
</evidence>
<reference evidence="7 8" key="1">
    <citation type="submission" date="2021-05" db="EMBL/GenBank/DDBJ databases">
        <title>The draft genome of Geobacter pelophilus DSM 12255.</title>
        <authorList>
            <person name="Xu Z."/>
            <person name="Masuda Y."/>
            <person name="Itoh H."/>
            <person name="Senoo K."/>
        </authorList>
    </citation>
    <scope>NUCLEOTIDE SEQUENCE [LARGE SCALE GENOMIC DNA]</scope>
    <source>
        <strain evidence="7 8">DSM 12255</strain>
    </source>
</reference>
<dbReference type="Gene3D" id="1.10.287.180">
    <property type="entry name" value="Transcription elongation factor, GreA/GreB, N-terminal domain"/>
    <property type="match status" value="1"/>
</dbReference>
<dbReference type="Gene3D" id="3.10.50.30">
    <property type="entry name" value="Transcription elongation factor, GreA/GreB, C-terminal domain"/>
    <property type="match status" value="1"/>
</dbReference>
<evidence type="ECO:0000313" key="8">
    <source>
        <dbReference type="Proteomes" id="UP000811899"/>
    </source>
</evidence>
<dbReference type="GO" id="GO:0003677">
    <property type="term" value="F:DNA binding"/>
    <property type="evidence" value="ECO:0007669"/>
    <property type="project" value="UniProtKB-UniRule"/>
</dbReference>
<feature type="domain" description="Transcription elongation factor GreA/GreB C-terminal" evidence="5">
    <location>
        <begin position="88"/>
        <end position="161"/>
    </location>
</feature>
<evidence type="ECO:0000259" key="6">
    <source>
        <dbReference type="Pfam" id="PF03449"/>
    </source>
</evidence>
<organism evidence="7 8">
    <name type="scientific">Geoanaerobacter pelophilus</name>
    <dbReference type="NCBI Taxonomy" id="60036"/>
    <lineage>
        <taxon>Bacteria</taxon>
        <taxon>Pseudomonadati</taxon>
        <taxon>Thermodesulfobacteriota</taxon>
        <taxon>Desulfuromonadia</taxon>
        <taxon>Geobacterales</taxon>
        <taxon>Geobacteraceae</taxon>
        <taxon>Geoanaerobacter</taxon>
    </lineage>
</organism>
<dbReference type="InterPro" id="IPR006358">
    <property type="entry name" value="Tscrpt_elong_fac_GreB"/>
</dbReference>
<dbReference type="PANTHER" id="PTHR30437">
    <property type="entry name" value="TRANSCRIPTION ELONGATION FACTOR GREA"/>
    <property type="match status" value="1"/>
</dbReference>
<keyword evidence="8" id="KW-1185">Reference proteome</keyword>
<dbReference type="InterPro" id="IPR001437">
    <property type="entry name" value="Tscrpt_elong_fac_GreA/B_C"/>
</dbReference>
<keyword evidence="1 4" id="KW-0805">Transcription regulation</keyword>
<dbReference type="FunFam" id="3.10.50.30:FF:000001">
    <property type="entry name" value="Transcription elongation factor GreA"/>
    <property type="match status" value="1"/>
</dbReference>
<dbReference type="HAMAP" id="MF_00930">
    <property type="entry name" value="GreB"/>
    <property type="match status" value="1"/>
</dbReference>
<dbReference type="GO" id="GO:0006354">
    <property type="term" value="P:DNA-templated transcription elongation"/>
    <property type="evidence" value="ECO:0007669"/>
    <property type="project" value="TreeGrafter"/>
</dbReference>
<comment type="function">
    <text evidence="4">Necessary for efficient RNA polymerase transcription elongation past template-encoded arresting sites. The arresting sites in DNA have the property of trapping a certain fraction of elongating RNA polymerases that pass through, resulting in locked ternary complexes. Cleavage of the nascent transcript by cleavage factors such as GreA or GreB allows the resumption of elongation from the new 3'terminus. GreB releases sequences of up to 9 nucleotides in length.</text>
</comment>
<gene>
    <name evidence="4 7" type="primary">greB</name>
    <name evidence="7" type="ORF">KI809_15310</name>
</gene>
<evidence type="ECO:0000313" key="7">
    <source>
        <dbReference type="EMBL" id="MBT0665677.1"/>
    </source>
</evidence>
<dbReference type="Proteomes" id="UP000811899">
    <property type="component" value="Unassembled WGS sequence"/>
</dbReference>
<keyword evidence="2 4" id="KW-0238">DNA-binding</keyword>
<proteinExistence type="inferred from homology"/>
<dbReference type="SUPFAM" id="SSF54534">
    <property type="entry name" value="FKBP-like"/>
    <property type="match status" value="1"/>
</dbReference>
<keyword evidence="7" id="KW-0251">Elongation factor</keyword>
<dbReference type="EMBL" id="JAHCVJ010000006">
    <property type="protein sequence ID" value="MBT0665677.1"/>
    <property type="molecule type" value="Genomic_DNA"/>
</dbReference>
<dbReference type="HAMAP" id="MF_00105">
    <property type="entry name" value="GreA_GreB"/>
    <property type="match status" value="1"/>
</dbReference>
<dbReference type="PIRSF" id="PIRSF006092">
    <property type="entry name" value="GreA_GreB"/>
    <property type="match status" value="1"/>
</dbReference>